<keyword evidence="1" id="KW-0472">Membrane</keyword>
<reference evidence="3" key="1">
    <citation type="submission" date="2024-02" db="UniProtKB">
        <authorList>
            <consortium name="WormBaseParasite"/>
        </authorList>
    </citation>
    <scope>IDENTIFICATION</scope>
</reference>
<evidence type="ECO:0000256" key="1">
    <source>
        <dbReference type="SAM" id="Phobius"/>
    </source>
</evidence>
<feature type="transmembrane region" description="Helical" evidence="1">
    <location>
        <begin position="41"/>
        <end position="62"/>
    </location>
</feature>
<keyword evidence="2" id="KW-1185">Reference proteome</keyword>
<dbReference type="WBParaSite" id="MBELARI_LOCUS2842">
    <property type="protein sequence ID" value="MBELARI_LOCUS2842"/>
    <property type="gene ID" value="MBELARI_LOCUS2842"/>
</dbReference>
<keyword evidence="1" id="KW-0812">Transmembrane</keyword>
<name>A0AAF3FA68_9BILA</name>
<accession>A0AAF3FA68</accession>
<evidence type="ECO:0000313" key="2">
    <source>
        <dbReference type="Proteomes" id="UP000887575"/>
    </source>
</evidence>
<sequence length="104" mass="11947">MTTKIFQGQVMITKKKRKKLRIDAVVSLISIYWRFCEPIRLLCLIWSILLLITGALTCIMLCQKVWGNHHPKAFLSEVLSPNLTLIIMEGESTGQSFVLELQRT</sequence>
<proteinExistence type="predicted"/>
<evidence type="ECO:0000313" key="3">
    <source>
        <dbReference type="WBParaSite" id="MBELARI_LOCUS2842"/>
    </source>
</evidence>
<dbReference type="Proteomes" id="UP000887575">
    <property type="component" value="Unassembled WGS sequence"/>
</dbReference>
<organism evidence="2 3">
    <name type="scientific">Mesorhabditis belari</name>
    <dbReference type="NCBI Taxonomy" id="2138241"/>
    <lineage>
        <taxon>Eukaryota</taxon>
        <taxon>Metazoa</taxon>
        <taxon>Ecdysozoa</taxon>
        <taxon>Nematoda</taxon>
        <taxon>Chromadorea</taxon>
        <taxon>Rhabditida</taxon>
        <taxon>Rhabditina</taxon>
        <taxon>Rhabditomorpha</taxon>
        <taxon>Rhabditoidea</taxon>
        <taxon>Rhabditidae</taxon>
        <taxon>Mesorhabditinae</taxon>
        <taxon>Mesorhabditis</taxon>
    </lineage>
</organism>
<protein>
    <submittedName>
        <fullName evidence="3">Uncharacterized protein</fullName>
    </submittedName>
</protein>
<keyword evidence="1" id="KW-1133">Transmembrane helix</keyword>
<dbReference type="AlphaFoldDB" id="A0AAF3FA68"/>